<dbReference type="GO" id="GO:0022857">
    <property type="term" value="F:transmembrane transporter activity"/>
    <property type="evidence" value="ECO:0007669"/>
    <property type="project" value="InterPro"/>
</dbReference>
<protein>
    <submittedName>
        <fullName evidence="10">Putative MFS-type transporter EfpA</fullName>
    </submittedName>
</protein>
<dbReference type="Proteomes" id="UP000076447">
    <property type="component" value="Unassembled WGS sequence"/>
</dbReference>
<feature type="domain" description="Major facilitator superfamily (MFS) profile" evidence="9">
    <location>
        <begin position="43"/>
        <end position="496"/>
    </location>
</feature>
<dbReference type="InterPro" id="IPR004638">
    <property type="entry name" value="EmrB-like"/>
</dbReference>
<dbReference type="AlphaFoldDB" id="A0A161YFD3"/>
<evidence type="ECO:0000256" key="1">
    <source>
        <dbReference type="ARBA" id="ARBA00004651"/>
    </source>
</evidence>
<dbReference type="OrthoDB" id="4080117at2"/>
<dbReference type="InterPro" id="IPR020846">
    <property type="entry name" value="MFS_dom"/>
</dbReference>
<dbReference type="EMBL" id="LRIE01000078">
    <property type="protein sequence ID" value="KZM34608.1"/>
    <property type="molecule type" value="Genomic_DNA"/>
</dbReference>
<reference evidence="10 11" key="1">
    <citation type="submission" date="2016-01" db="EMBL/GenBank/DDBJ databases">
        <title>Genome sequence of Oerskovia enterophila VJag, an agar and cellulose degrading bacterium.</title>
        <authorList>
            <person name="Poehlein A."/>
            <person name="Jag V."/>
            <person name="Bengelsdorf F."/>
            <person name="Duerre P."/>
            <person name="Daniel R."/>
        </authorList>
    </citation>
    <scope>NUCLEOTIDE SEQUENCE [LARGE SCALE GENOMIC DNA]</scope>
    <source>
        <strain evidence="10 11">VJag</strain>
    </source>
</reference>
<dbReference type="Gene3D" id="1.20.1250.20">
    <property type="entry name" value="MFS general substrate transporter like domains"/>
    <property type="match status" value="1"/>
</dbReference>
<evidence type="ECO:0000313" key="11">
    <source>
        <dbReference type="Proteomes" id="UP000076447"/>
    </source>
</evidence>
<evidence type="ECO:0000256" key="7">
    <source>
        <dbReference type="SAM" id="MobiDB-lite"/>
    </source>
</evidence>
<keyword evidence="5 8" id="KW-1133">Transmembrane helix</keyword>
<keyword evidence="2" id="KW-0813">Transport</keyword>
<accession>A0A161YFD3</accession>
<dbReference type="GO" id="GO:0005886">
    <property type="term" value="C:plasma membrane"/>
    <property type="evidence" value="ECO:0007669"/>
    <property type="project" value="UniProtKB-SubCell"/>
</dbReference>
<evidence type="ECO:0000256" key="8">
    <source>
        <dbReference type="SAM" id="Phobius"/>
    </source>
</evidence>
<proteinExistence type="predicted"/>
<gene>
    <name evidence="10" type="primary">efpA</name>
    <name evidence="10" type="ORF">OJAG_26430</name>
</gene>
<feature type="compositionally biased region" description="Low complexity" evidence="7">
    <location>
        <begin position="1"/>
        <end position="22"/>
    </location>
</feature>
<keyword evidence="3" id="KW-1003">Cell membrane</keyword>
<feature type="transmembrane region" description="Helical" evidence="8">
    <location>
        <begin position="200"/>
        <end position="218"/>
    </location>
</feature>
<dbReference type="PROSITE" id="PS00216">
    <property type="entry name" value="SUGAR_TRANSPORT_1"/>
    <property type="match status" value="1"/>
</dbReference>
<evidence type="ECO:0000256" key="4">
    <source>
        <dbReference type="ARBA" id="ARBA00022692"/>
    </source>
</evidence>
<dbReference type="Gene3D" id="1.20.1720.10">
    <property type="entry name" value="Multidrug resistance protein D"/>
    <property type="match status" value="1"/>
</dbReference>
<dbReference type="PANTHER" id="PTHR42718">
    <property type="entry name" value="MAJOR FACILITATOR SUPERFAMILY MULTIDRUG TRANSPORTER MFSC"/>
    <property type="match status" value="1"/>
</dbReference>
<organism evidence="10 11">
    <name type="scientific">Oerskovia enterophila</name>
    <dbReference type="NCBI Taxonomy" id="43678"/>
    <lineage>
        <taxon>Bacteria</taxon>
        <taxon>Bacillati</taxon>
        <taxon>Actinomycetota</taxon>
        <taxon>Actinomycetes</taxon>
        <taxon>Micrococcales</taxon>
        <taxon>Cellulomonadaceae</taxon>
        <taxon>Oerskovia</taxon>
    </lineage>
</organism>
<name>A0A161YFD3_9CELL</name>
<feature type="transmembrane region" description="Helical" evidence="8">
    <location>
        <begin position="41"/>
        <end position="61"/>
    </location>
</feature>
<evidence type="ECO:0000256" key="2">
    <source>
        <dbReference type="ARBA" id="ARBA00022448"/>
    </source>
</evidence>
<evidence type="ECO:0000256" key="6">
    <source>
        <dbReference type="ARBA" id="ARBA00023136"/>
    </source>
</evidence>
<keyword evidence="6 8" id="KW-0472">Membrane</keyword>
<dbReference type="CDD" id="cd17321">
    <property type="entry name" value="MFS_MMR_MDR_like"/>
    <property type="match status" value="1"/>
</dbReference>
<feature type="transmembrane region" description="Helical" evidence="8">
    <location>
        <begin position="330"/>
        <end position="350"/>
    </location>
</feature>
<dbReference type="SUPFAM" id="SSF103473">
    <property type="entry name" value="MFS general substrate transporter"/>
    <property type="match status" value="1"/>
</dbReference>
<feature type="transmembrane region" description="Helical" evidence="8">
    <location>
        <begin position="169"/>
        <end position="188"/>
    </location>
</feature>
<feature type="transmembrane region" description="Helical" evidence="8">
    <location>
        <begin position="434"/>
        <end position="457"/>
    </location>
</feature>
<dbReference type="InterPro" id="IPR036259">
    <property type="entry name" value="MFS_trans_sf"/>
</dbReference>
<dbReference type="NCBIfam" id="TIGR00711">
    <property type="entry name" value="efflux_EmrB"/>
    <property type="match status" value="1"/>
</dbReference>
<evidence type="ECO:0000256" key="3">
    <source>
        <dbReference type="ARBA" id="ARBA00022475"/>
    </source>
</evidence>
<dbReference type="InterPro" id="IPR011701">
    <property type="entry name" value="MFS"/>
</dbReference>
<dbReference type="InterPro" id="IPR005829">
    <property type="entry name" value="Sugar_transporter_CS"/>
</dbReference>
<dbReference type="PANTHER" id="PTHR42718:SF46">
    <property type="entry name" value="BLR6921 PROTEIN"/>
    <property type="match status" value="1"/>
</dbReference>
<feature type="transmembrane region" description="Helical" evidence="8">
    <location>
        <begin position="469"/>
        <end position="492"/>
    </location>
</feature>
<feature type="transmembrane region" description="Helical" evidence="8">
    <location>
        <begin position="255"/>
        <end position="277"/>
    </location>
</feature>
<feature type="region of interest" description="Disordered" evidence="7">
    <location>
        <begin position="1"/>
        <end position="32"/>
    </location>
</feature>
<feature type="transmembrane region" description="Helical" evidence="8">
    <location>
        <begin position="390"/>
        <end position="413"/>
    </location>
</feature>
<evidence type="ECO:0000259" key="9">
    <source>
        <dbReference type="PROSITE" id="PS50850"/>
    </source>
</evidence>
<feature type="transmembrane region" description="Helical" evidence="8">
    <location>
        <begin position="110"/>
        <end position="127"/>
    </location>
</feature>
<evidence type="ECO:0000313" key="10">
    <source>
        <dbReference type="EMBL" id="KZM34608.1"/>
    </source>
</evidence>
<dbReference type="Pfam" id="PF07690">
    <property type="entry name" value="MFS_1"/>
    <property type="match status" value="1"/>
</dbReference>
<comment type="subcellular location">
    <subcellularLocation>
        <location evidence="1">Cell membrane</location>
        <topology evidence="1">Multi-pass membrane protein</topology>
    </subcellularLocation>
</comment>
<dbReference type="PROSITE" id="PS50850">
    <property type="entry name" value="MFS"/>
    <property type="match status" value="1"/>
</dbReference>
<dbReference type="STRING" id="43678.OJAG_26430"/>
<feature type="transmembrane region" description="Helical" evidence="8">
    <location>
        <begin position="81"/>
        <end position="98"/>
    </location>
</feature>
<evidence type="ECO:0000256" key="5">
    <source>
        <dbReference type="ARBA" id="ARBA00022989"/>
    </source>
</evidence>
<dbReference type="RefSeq" id="WP_082849062.1">
    <property type="nucleotide sequence ID" value="NZ_LRIE01000078.1"/>
</dbReference>
<sequence>MPVSPPSTSAPSAQVVPPSAEPHGSASAEHDARGASGPRRWWILLILALTQLLVVLDGTIVNIALPQAQLELGLTDTQRQWVVTAYALAFGALLLLGGRIADYWGRKRTYLLGMVGFGVASLLAGLARNGNELIAMRGLQGVFAALLAPAALALLTVSFPRGKDRNTAFAVFGSVAGVGAAVGLVLGGALTEFADWRWCLWVNVPVVLVALVAGALLIRESKAEGDNRYDVLGTVVVVLGLGSLVYGFTLAEHSWVAPETIGCLAAGVVLIALFVWIESRVAQPLLPLRVLTNKVRAGAFLLQAIFGALMIGALLYLALHLQIVLGLSPLHAGLGTLPMTIMTLVLAPVITQLLPRFGPRPLMIGGPLVAAAALLYLSRITVGGSYAVEILPALIVLGVGMAMVLVPLQNVALSGVEPHDAGAASATVNASMQIGGSIGLSVFTTIYAGVVAGAVVTDEASQLAAFVDGYSAAFVATAVTLVVGAVIAAVLIRGPKEQLLPQGDQVAVHLG</sequence>
<feature type="transmembrane region" description="Helical" evidence="8">
    <location>
        <begin position="298"/>
        <end position="318"/>
    </location>
</feature>
<feature type="transmembrane region" description="Helical" evidence="8">
    <location>
        <begin position="362"/>
        <end position="378"/>
    </location>
</feature>
<dbReference type="PATRIC" id="fig|43678.3.peg.2765"/>
<feature type="transmembrane region" description="Helical" evidence="8">
    <location>
        <begin position="139"/>
        <end position="157"/>
    </location>
</feature>
<keyword evidence="4 8" id="KW-0812">Transmembrane</keyword>
<feature type="transmembrane region" description="Helical" evidence="8">
    <location>
        <begin position="230"/>
        <end position="249"/>
    </location>
</feature>
<comment type="caution">
    <text evidence="10">The sequence shown here is derived from an EMBL/GenBank/DDBJ whole genome shotgun (WGS) entry which is preliminary data.</text>
</comment>